<dbReference type="Gene3D" id="1.20.910.10">
    <property type="entry name" value="Heme oxygenase-like"/>
    <property type="match status" value="1"/>
</dbReference>
<dbReference type="PANTHER" id="PTHR43198:SF2">
    <property type="entry name" value="SI:CH1073-67J19.1-RELATED"/>
    <property type="match status" value="1"/>
</dbReference>
<dbReference type="Pfam" id="PF03357">
    <property type="entry name" value="Snf7"/>
    <property type="match status" value="1"/>
</dbReference>
<accession>A0A4Y7JFZ1</accession>
<dbReference type="GO" id="GO:0006772">
    <property type="term" value="P:thiamine metabolic process"/>
    <property type="evidence" value="ECO:0007669"/>
    <property type="project" value="UniProtKB-ARBA"/>
</dbReference>
<dbReference type="InterPro" id="IPR016084">
    <property type="entry name" value="Haem_Oase-like_multi-hlx"/>
</dbReference>
<dbReference type="Gene3D" id="6.10.140.1230">
    <property type="match status" value="1"/>
</dbReference>
<dbReference type="Proteomes" id="UP000316621">
    <property type="component" value="Chromosome 4"/>
</dbReference>
<reference evidence="2 3" key="1">
    <citation type="journal article" date="2018" name="Science">
        <title>The opium poppy genome and morphinan production.</title>
        <authorList>
            <person name="Guo L."/>
            <person name="Winzer T."/>
            <person name="Yang X."/>
            <person name="Li Y."/>
            <person name="Ning Z."/>
            <person name="He Z."/>
            <person name="Teodor R."/>
            <person name="Lu Y."/>
            <person name="Bowser T.A."/>
            <person name="Graham I.A."/>
            <person name="Ye K."/>
        </authorList>
    </citation>
    <scope>NUCLEOTIDE SEQUENCE [LARGE SCALE GENOMIC DNA]</scope>
    <source>
        <strain evidence="3">cv. HN1</strain>
        <tissue evidence="2">Leaves</tissue>
    </source>
</reference>
<dbReference type="GO" id="GO:0005829">
    <property type="term" value="C:cytosol"/>
    <property type="evidence" value="ECO:0007669"/>
    <property type="project" value="TreeGrafter"/>
</dbReference>
<name>A0A4Y7JFZ1_PAPSO</name>
<dbReference type="SUPFAM" id="SSF48613">
    <property type="entry name" value="Heme oxygenase-like"/>
    <property type="match status" value="1"/>
</dbReference>
<gene>
    <name evidence="2" type="ORF">C5167_006018</name>
</gene>
<feature type="domain" description="Thiaminase-2/PQQC" evidence="1">
    <location>
        <begin position="54"/>
        <end position="150"/>
    </location>
</feature>
<keyword evidence="3" id="KW-1185">Reference proteome</keyword>
<dbReference type="Gramene" id="RZC58718">
    <property type="protein sequence ID" value="RZC58718"/>
    <property type="gene ID" value="C5167_006018"/>
</dbReference>
<dbReference type="GO" id="GO:0007034">
    <property type="term" value="P:vacuolar transport"/>
    <property type="evidence" value="ECO:0007669"/>
    <property type="project" value="InterPro"/>
</dbReference>
<dbReference type="AlphaFoldDB" id="A0A4Y7JFZ1"/>
<protein>
    <recommendedName>
        <fullName evidence="1">Thiaminase-2/PQQC domain-containing protein</fullName>
    </recommendedName>
</protein>
<evidence type="ECO:0000313" key="2">
    <source>
        <dbReference type="EMBL" id="RZC58718.1"/>
    </source>
</evidence>
<dbReference type="InterPro" id="IPR004305">
    <property type="entry name" value="Thiaminase-2/PQQC"/>
</dbReference>
<organism evidence="2 3">
    <name type="scientific">Papaver somniferum</name>
    <name type="common">Opium poppy</name>
    <dbReference type="NCBI Taxonomy" id="3469"/>
    <lineage>
        <taxon>Eukaryota</taxon>
        <taxon>Viridiplantae</taxon>
        <taxon>Streptophyta</taxon>
        <taxon>Embryophyta</taxon>
        <taxon>Tracheophyta</taxon>
        <taxon>Spermatophyta</taxon>
        <taxon>Magnoliopsida</taxon>
        <taxon>Ranunculales</taxon>
        <taxon>Papaveraceae</taxon>
        <taxon>Papaveroideae</taxon>
        <taxon>Papaver</taxon>
    </lineage>
</organism>
<dbReference type="PANTHER" id="PTHR43198">
    <property type="entry name" value="BIFUNCTIONAL TH2 PROTEIN"/>
    <property type="match status" value="1"/>
</dbReference>
<dbReference type="CDD" id="cd19368">
    <property type="entry name" value="TenA_C_AtTH2-like"/>
    <property type="match status" value="1"/>
</dbReference>
<dbReference type="InterPro" id="IPR050967">
    <property type="entry name" value="Thiamine_Salvage_TenA"/>
</dbReference>
<dbReference type="STRING" id="3469.A0A4Y7JFZ1"/>
<sequence>MFNFNRCFLSNATVHTGRNNLHASGADASAQGRRNKQNRKNSEAVCCLYSPLNVCLASGDLHKRNFHHYINQWGHFLIAFPQAYDIVLESLEDQQEDVQAAILEKRNFITQELQWHASFIQECDLDPTAETTQHSVTAQYVNFLLATASGNQDMVHLEIPTPAEKLKIAAHVLSAITPCVRVSATLAKLIKPLTRRNKRPRRFNMWIDRYSSDEFEALTVQTEGLLDWLSNSLTDKERKVLGEVYHQAMKLEVEFFYSRLSVPTKLIPVSLLHNREEERLLLFSVFDFACTAVDSLQGLEQMTLSSAKEKSIVGLPPRPGRRPRPGNTHLQMSRADLQKAWDAIVVFDKREMDEWLLKILVIPIAVGFDYDGLCKVLEQLSVIRDNGISRIIETGVLKGLSLSRMQLAGTRMNLYHGCVNFFEKVFRNEALNASAHVISCWCEDLMRSALPGARRSAAFWMVVVTLATLILPCQQMESQASKRMLEAGISLERDPKKQKVQKSSSYEPFIRCLACRRRLLAWNLSVVVNNELLGLLSVRGGRMVAPTPALVVLVLVSDYPLQLGFQIQTVGHLSKSTEVMKLVNNLMKAPEVAATMQEFSKEMTKAGVIEEMVNDALNDALYSEGIEEETEQEVEKVLTEIAGETAAQLPVAARRERLKQPVQTAAEEEAIAEGDDEEELEAIRARLAKVRS</sequence>
<evidence type="ECO:0000259" key="1">
    <source>
        <dbReference type="Pfam" id="PF03070"/>
    </source>
</evidence>
<dbReference type="InterPro" id="IPR005024">
    <property type="entry name" value="Snf7_fam"/>
</dbReference>
<proteinExistence type="predicted"/>
<evidence type="ECO:0000313" key="3">
    <source>
        <dbReference type="Proteomes" id="UP000316621"/>
    </source>
</evidence>
<dbReference type="EMBL" id="CM010718">
    <property type="protein sequence ID" value="RZC58718.1"/>
    <property type="molecule type" value="Genomic_DNA"/>
</dbReference>
<dbReference type="Pfam" id="PF03070">
    <property type="entry name" value="TENA_THI-4"/>
    <property type="match status" value="1"/>
</dbReference>